<feature type="compositionally biased region" description="Polar residues" evidence="2">
    <location>
        <begin position="19"/>
        <end position="28"/>
    </location>
</feature>
<organism evidence="4 5">
    <name type="scientific">Crepidotus variabilis</name>
    <dbReference type="NCBI Taxonomy" id="179855"/>
    <lineage>
        <taxon>Eukaryota</taxon>
        <taxon>Fungi</taxon>
        <taxon>Dikarya</taxon>
        <taxon>Basidiomycota</taxon>
        <taxon>Agaricomycotina</taxon>
        <taxon>Agaricomycetes</taxon>
        <taxon>Agaricomycetidae</taxon>
        <taxon>Agaricales</taxon>
        <taxon>Agaricineae</taxon>
        <taxon>Crepidotaceae</taxon>
        <taxon>Crepidotus</taxon>
    </lineage>
</organism>
<dbReference type="GO" id="GO:0005737">
    <property type="term" value="C:cytoplasm"/>
    <property type="evidence" value="ECO:0007669"/>
    <property type="project" value="TreeGrafter"/>
</dbReference>
<proteinExistence type="inferred from homology"/>
<gene>
    <name evidence="4" type="ORF">CPB83DRAFT_845366</name>
</gene>
<dbReference type="EMBL" id="MU157828">
    <property type="protein sequence ID" value="KAF9533500.1"/>
    <property type="molecule type" value="Genomic_DNA"/>
</dbReference>
<evidence type="ECO:0000313" key="4">
    <source>
        <dbReference type="EMBL" id="KAF9533500.1"/>
    </source>
</evidence>
<dbReference type="GO" id="GO:0005634">
    <property type="term" value="C:nucleus"/>
    <property type="evidence" value="ECO:0007669"/>
    <property type="project" value="TreeGrafter"/>
</dbReference>
<feature type="domain" description="SRR1-like" evidence="3">
    <location>
        <begin position="97"/>
        <end position="248"/>
    </location>
</feature>
<dbReference type="InterPro" id="IPR012942">
    <property type="entry name" value="SRR1-like"/>
</dbReference>
<name>A0A9P6ERA8_9AGAR</name>
<keyword evidence="5" id="KW-1185">Reference proteome</keyword>
<evidence type="ECO:0000256" key="2">
    <source>
        <dbReference type="SAM" id="MobiDB-lite"/>
    </source>
</evidence>
<dbReference type="Pfam" id="PF07985">
    <property type="entry name" value="SRR1"/>
    <property type="match status" value="1"/>
</dbReference>
<dbReference type="PANTHER" id="PTHR28626:SF3">
    <property type="entry name" value="SRR1-LIKE PROTEIN"/>
    <property type="match status" value="1"/>
</dbReference>
<feature type="compositionally biased region" description="Polar residues" evidence="2">
    <location>
        <begin position="42"/>
        <end position="53"/>
    </location>
</feature>
<reference evidence="4" key="1">
    <citation type="submission" date="2020-11" db="EMBL/GenBank/DDBJ databases">
        <authorList>
            <consortium name="DOE Joint Genome Institute"/>
            <person name="Ahrendt S."/>
            <person name="Riley R."/>
            <person name="Andreopoulos W."/>
            <person name="Labutti K."/>
            <person name="Pangilinan J."/>
            <person name="Ruiz-Duenas F.J."/>
            <person name="Barrasa J.M."/>
            <person name="Sanchez-Garcia M."/>
            <person name="Camarero S."/>
            <person name="Miyauchi S."/>
            <person name="Serrano A."/>
            <person name="Linde D."/>
            <person name="Babiker R."/>
            <person name="Drula E."/>
            <person name="Ayuso-Fernandez I."/>
            <person name="Pacheco R."/>
            <person name="Padilla G."/>
            <person name="Ferreira P."/>
            <person name="Barriuso J."/>
            <person name="Kellner H."/>
            <person name="Castanera R."/>
            <person name="Alfaro M."/>
            <person name="Ramirez L."/>
            <person name="Pisabarro A.G."/>
            <person name="Kuo A."/>
            <person name="Tritt A."/>
            <person name="Lipzen A."/>
            <person name="He G."/>
            <person name="Yan M."/>
            <person name="Ng V."/>
            <person name="Cullen D."/>
            <person name="Martin F."/>
            <person name="Rosso M.-N."/>
            <person name="Henrissat B."/>
            <person name="Hibbett D."/>
            <person name="Martinez A.T."/>
            <person name="Grigoriev I.V."/>
        </authorList>
    </citation>
    <scope>NUCLEOTIDE SEQUENCE</scope>
    <source>
        <strain evidence="4">CBS 506.95</strain>
    </source>
</reference>
<dbReference type="PANTHER" id="PTHR28626">
    <property type="entry name" value="SRR1-LIKE PROTEIN"/>
    <property type="match status" value="1"/>
</dbReference>
<dbReference type="AlphaFoldDB" id="A0A9P6ERA8"/>
<dbReference type="InterPro" id="IPR040044">
    <property type="entry name" value="SRR1L"/>
</dbReference>
<dbReference type="OrthoDB" id="551431at2759"/>
<evidence type="ECO:0000259" key="3">
    <source>
        <dbReference type="Pfam" id="PF07985"/>
    </source>
</evidence>
<feature type="compositionally biased region" description="Basic residues" evidence="2">
    <location>
        <begin position="31"/>
        <end position="41"/>
    </location>
</feature>
<accession>A0A9P6ERA8</accession>
<comment type="caution">
    <text evidence="4">The sequence shown here is derived from an EMBL/GenBank/DDBJ whole genome shotgun (WGS) entry which is preliminary data.</text>
</comment>
<protein>
    <recommendedName>
        <fullName evidence="3">SRR1-like domain-containing protein</fullName>
    </recommendedName>
</protein>
<sequence>MTDRSRNNKPASSLPPPTASGSFTYSDFTTRKKKRNNKHQVSRTAPQTLSSSLPPLREKLLGEGEWFANCSRILSDAWKEFCATTTPTEQEPSTKCKSDVVGLLCLGLGSPSASLNARVQLAFLTEACKILDIALDLGLIYDPVFAEEDIAYFKTLQMKVLEPSDHTNDAHLNLNGPMVCFMPHCDMELYEALLRVNAGDKSQDSGKRSDNESSLENVFLIGNSLQAYLDNKPSSVLKTKSPNLLQFGERHSFTSLLFYLCFRHRNSSKYLLLLKNSPNTNV</sequence>
<evidence type="ECO:0000313" key="5">
    <source>
        <dbReference type="Proteomes" id="UP000807306"/>
    </source>
</evidence>
<feature type="region of interest" description="Disordered" evidence="2">
    <location>
        <begin position="1"/>
        <end position="54"/>
    </location>
</feature>
<dbReference type="Proteomes" id="UP000807306">
    <property type="component" value="Unassembled WGS sequence"/>
</dbReference>
<comment type="similarity">
    <text evidence="1">Belongs to the SRR1 family.</text>
</comment>
<evidence type="ECO:0000256" key="1">
    <source>
        <dbReference type="ARBA" id="ARBA00009856"/>
    </source>
</evidence>